<feature type="region of interest" description="Disordered" evidence="1">
    <location>
        <begin position="1"/>
        <end position="23"/>
    </location>
</feature>
<feature type="compositionally biased region" description="Polar residues" evidence="1">
    <location>
        <begin position="181"/>
        <end position="190"/>
    </location>
</feature>
<accession>A0AAD2FWJ8</accession>
<gene>
    <name evidence="2" type="ORF">CYCCA115_LOCUS15238</name>
</gene>
<feature type="region of interest" description="Disordered" evidence="1">
    <location>
        <begin position="152"/>
        <end position="262"/>
    </location>
</feature>
<dbReference type="EMBL" id="CAKOGP040001869">
    <property type="protein sequence ID" value="CAJ1954647.1"/>
    <property type="molecule type" value="Genomic_DNA"/>
</dbReference>
<keyword evidence="3" id="KW-1185">Reference proteome</keyword>
<feature type="compositionally biased region" description="Basic and acidic residues" evidence="1">
    <location>
        <begin position="205"/>
        <end position="215"/>
    </location>
</feature>
<sequence length="402" mass="45662">MSYMEEWQKQQKALKEADREQKKGAATILNNYRSKQQGLWQKRQRELKEADRLNREKALASLKKYKGGEHDIKEYQKMVAQYRKQLLEDSKSLHAKLAELEPDVPSEMTEESWREHVEQHIAEFEKMIQDHGFEDFKELDLSSPRHSIGGGILVSPDARSSDFGISDSKPYQEFIDKVQQTEKGSGQRSNPLMADMESGGTTAQETKDEDKEDANKLPATPTRNEVSSEAKQGYQTPDTTARATKAVQSANSSQPEVNRSPRSVSRLIELDFSFGIIYPSVSPAPTIDTCSSAAASIVPVSLEKTLQQTLPTASWDSTLQPSLKSVKLDPHYDQPGSIRYIVRGSVPVQMAINDVTSPMRRQLLEEDDLLIENQEQQRWRRVRNGNCPDWESILNHKMGRIW</sequence>
<evidence type="ECO:0000313" key="3">
    <source>
        <dbReference type="Proteomes" id="UP001295423"/>
    </source>
</evidence>
<proteinExistence type="predicted"/>
<name>A0AAD2FWJ8_9STRA</name>
<feature type="compositionally biased region" description="Polar residues" evidence="1">
    <location>
        <begin position="221"/>
        <end position="262"/>
    </location>
</feature>
<organism evidence="2 3">
    <name type="scientific">Cylindrotheca closterium</name>
    <dbReference type="NCBI Taxonomy" id="2856"/>
    <lineage>
        <taxon>Eukaryota</taxon>
        <taxon>Sar</taxon>
        <taxon>Stramenopiles</taxon>
        <taxon>Ochrophyta</taxon>
        <taxon>Bacillariophyta</taxon>
        <taxon>Bacillariophyceae</taxon>
        <taxon>Bacillariophycidae</taxon>
        <taxon>Bacillariales</taxon>
        <taxon>Bacillariaceae</taxon>
        <taxon>Cylindrotheca</taxon>
    </lineage>
</organism>
<dbReference type="Proteomes" id="UP001295423">
    <property type="component" value="Unassembled WGS sequence"/>
</dbReference>
<evidence type="ECO:0000256" key="1">
    <source>
        <dbReference type="SAM" id="MobiDB-lite"/>
    </source>
</evidence>
<protein>
    <submittedName>
        <fullName evidence="2">Uncharacterized protein</fullName>
    </submittedName>
</protein>
<comment type="caution">
    <text evidence="2">The sequence shown here is derived from an EMBL/GenBank/DDBJ whole genome shotgun (WGS) entry which is preliminary data.</text>
</comment>
<dbReference type="AlphaFoldDB" id="A0AAD2FWJ8"/>
<evidence type="ECO:0000313" key="2">
    <source>
        <dbReference type="EMBL" id="CAJ1954647.1"/>
    </source>
</evidence>
<reference evidence="2" key="1">
    <citation type="submission" date="2023-08" db="EMBL/GenBank/DDBJ databases">
        <authorList>
            <person name="Audoor S."/>
            <person name="Bilcke G."/>
        </authorList>
    </citation>
    <scope>NUCLEOTIDE SEQUENCE</scope>
</reference>